<dbReference type="InterPro" id="IPR004843">
    <property type="entry name" value="Calcineurin-like_PHP"/>
</dbReference>
<dbReference type="GO" id="GO:0016787">
    <property type="term" value="F:hydrolase activity"/>
    <property type="evidence" value="ECO:0007669"/>
    <property type="project" value="InterPro"/>
</dbReference>
<feature type="region of interest" description="Disordered" evidence="1">
    <location>
        <begin position="244"/>
        <end position="290"/>
    </location>
</feature>
<dbReference type="PANTHER" id="PTHR12905:SF0">
    <property type="entry name" value="CALCINEURIN-LIKE PHOSPHOESTERASE DOMAIN-CONTAINING PROTEIN"/>
    <property type="match status" value="1"/>
</dbReference>
<reference evidence="3" key="1">
    <citation type="submission" date="2014-11" db="EMBL/GenBank/DDBJ databases">
        <authorList>
            <person name="Otto D Thomas"/>
            <person name="Naeem Raeece"/>
        </authorList>
    </citation>
    <scope>NUCLEOTIDE SEQUENCE</scope>
</reference>
<dbReference type="VEuPathDB" id="CryptoDB:Cvel_13403"/>
<gene>
    <name evidence="3" type="ORF">Cvel_13403</name>
</gene>
<dbReference type="Pfam" id="PF00149">
    <property type="entry name" value="Metallophos"/>
    <property type="match status" value="1"/>
</dbReference>
<evidence type="ECO:0000313" key="3">
    <source>
        <dbReference type="EMBL" id="CEM55265.1"/>
    </source>
</evidence>
<dbReference type="InterPro" id="IPR051693">
    <property type="entry name" value="UPF0046_metallophosphoest"/>
</dbReference>
<protein>
    <recommendedName>
        <fullName evidence="2">Calcineurin-like phosphoesterase domain-containing protein</fullName>
    </recommendedName>
</protein>
<sequence>MSDTHNLHEFIKVPPGDVFIHCGDFTQTGGAHEVSRFCEWVKALPHEHTVVIGGNHDLILEEGLWEKFHKHRFRQPKPKEGEAEATSESMKALTRQSCTAYLEDEAVEIRGVKFYGSPYSPRFHDWAFNIDRGRLSEQKWMQIPKDTDVLITHGPPLGRMDKCFSGQFAGCEDLLKIVQQRVKPSLHLFGHIHESHGLSFDGHTVYANAANVNLQYDPHFKPFVFDIPLPLPGSSAKSETAVAAEEANGKGQTVASSKVEKESMDKSGPSSSASTEGEGGRRRLRVGPLCRRPPDDVVAAQVRRTQAGLADLLSQQVDAGSMRTFRRLHPEAVFSVGTSDPVSGVEAEAIVEHEIEWGQPGDERDEIEIG</sequence>
<evidence type="ECO:0000256" key="1">
    <source>
        <dbReference type="SAM" id="MobiDB-lite"/>
    </source>
</evidence>
<dbReference type="PANTHER" id="PTHR12905">
    <property type="entry name" value="METALLOPHOSPHOESTERASE"/>
    <property type="match status" value="1"/>
</dbReference>
<name>A0A0G4IDE4_9ALVE</name>
<evidence type="ECO:0000259" key="2">
    <source>
        <dbReference type="Pfam" id="PF00149"/>
    </source>
</evidence>
<feature type="domain" description="Calcineurin-like phosphoesterase" evidence="2">
    <location>
        <begin position="7"/>
        <end position="194"/>
    </location>
</feature>
<dbReference type="InterPro" id="IPR029052">
    <property type="entry name" value="Metallo-depent_PP-like"/>
</dbReference>
<dbReference type="Gene3D" id="3.60.21.10">
    <property type="match status" value="1"/>
</dbReference>
<dbReference type="CDD" id="cd07379">
    <property type="entry name" value="MPP_239FB"/>
    <property type="match status" value="1"/>
</dbReference>
<organism evidence="3">
    <name type="scientific">Chromera velia CCMP2878</name>
    <dbReference type="NCBI Taxonomy" id="1169474"/>
    <lineage>
        <taxon>Eukaryota</taxon>
        <taxon>Sar</taxon>
        <taxon>Alveolata</taxon>
        <taxon>Colpodellida</taxon>
        <taxon>Chromeraceae</taxon>
        <taxon>Chromera</taxon>
    </lineage>
</organism>
<dbReference type="SUPFAM" id="SSF56300">
    <property type="entry name" value="Metallo-dependent phosphatases"/>
    <property type="match status" value="1"/>
</dbReference>
<dbReference type="EMBL" id="CDMZ01005858">
    <property type="protein sequence ID" value="CEM55265.1"/>
    <property type="molecule type" value="Genomic_DNA"/>
</dbReference>
<dbReference type="PhylomeDB" id="A0A0G4IDE4"/>
<accession>A0A0G4IDE4</accession>
<proteinExistence type="predicted"/>
<dbReference type="AlphaFoldDB" id="A0A0G4IDE4"/>